<organism evidence="2 3">
    <name type="scientific">Halovivax asiaticus JCM 14624</name>
    <dbReference type="NCBI Taxonomy" id="1227490"/>
    <lineage>
        <taxon>Archaea</taxon>
        <taxon>Methanobacteriati</taxon>
        <taxon>Methanobacteriota</taxon>
        <taxon>Stenosarchaea group</taxon>
        <taxon>Halobacteria</taxon>
        <taxon>Halobacteriales</taxon>
        <taxon>Natrialbaceae</taxon>
        <taxon>Halovivax</taxon>
    </lineage>
</organism>
<evidence type="ECO:0000313" key="2">
    <source>
        <dbReference type="EMBL" id="ELZ12217.1"/>
    </source>
</evidence>
<dbReference type="EMBL" id="AOIQ01000009">
    <property type="protein sequence ID" value="ELZ12217.1"/>
    <property type="molecule type" value="Genomic_DNA"/>
</dbReference>
<reference evidence="2 3" key="1">
    <citation type="journal article" date="2014" name="PLoS Genet.">
        <title>Phylogenetically driven sequencing of extremely halophilic archaea reveals strategies for static and dynamic osmo-response.</title>
        <authorList>
            <person name="Becker E.A."/>
            <person name="Seitzer P.M."/>
            <person name="Tritt A."/>
            <person name="Larsen D."/>
            <person name="Krusor M."/>
            <person name="Yao A.I."/>
            <person name="Wu D."/>
            <person name="Madern D."/>
            <person name="Eisen J.A."/>
            <person name="Darling A.E."/>
            <person name="Facciotti M.T."/>
        </authorList>
    </citation>
    <scope>NUCLEOTIDE SEQUENCE [LARGE SCALE GENOMIC DNA]</scope>
    <source>
        <strain evidence="2 3">JCM 14624</strain>
    </source>
</reference>
<dbReference type="PROSITE" id="PS51257">
    <property type="entry name" value="PROKAR_LIPOPROTEIN"/>
    <property type="match status" value="1"/>
</dbReference>
<gene>
    <name evidence="2" type="ORF">C479_05398</name>
</gene>
<evidence type="ECO:0000256" key="1">
    <source>
        <dbReference type="SAM" id="MobiDB-lite"/>
    </source>
</evidence>
<accession>M0BP04</accession>
<name>M0BP04_9EURY</name>
<keyword evidence="3" id="KW-1185">Reference proteome</keyword>
<dbReference type="Proteomes" id="UP000011560">
    <property type="component" value="Unassembled WGS sequence"/>
</dbReference>
<dbReference type="RefSeq" id="WP_007698963.1">
    <property type="nucleotide sequence ID" value="NZ_AOIQ01000009.1"/>
</dbReference>
<evidence type="ECO:0008006" key="4">
    <source>
        <dbReference type="Google" id="ProtNLM"/>
    </source>
</evidence>
<proteinExistence type="predicted"/>
<sequence>MNRRSVLALGGVACLGGLAGCLSSLGLDDESNDDGTDETDDGPTDGYGLDEFGRWIPVPDALDANPVTVTGMAPAALAATVGETPQGFGPGSQIADQPIELPSAADIDYLVGTRFGANETQTVHSGGLVAIRGDLDAETAAADLEAGGFEHDSSVGGYECYTDGGFAWGLGSEAFVAASFPEEPMEGLRQIIAADAGDEPRVVEERERFRTLQAAQPAGEIVFAEHATGSVTPVLAGTRSDAVVAAGESFDVHADETTITTTLVFTSTDAATESHLEAYVADSNADPENATYRLDGDVGEIEVTRPTDELL</sequence>
<dbReference type="AlphaFoldDB" id="M0BP04"/>
<protein>
    <recommendedName>
        <fullName evidence="4">Lipoprotein</fullName>
    </recommendedName>
</protein>
<feature type="compositionally biased region" description="Acidic residues" evidence="1">
    <location>
        <begin position="29"/>
        <end position="43"/>
    </location>
</feature>
<comment type="caution">
    <text evidence="2">The sequence shown here is derived from an EMBL/GenBank/DDBJ whole genome shotgun (WGS) entry which is preliminary data.</text>
</comment>
<feature type="region of interest" description="Disordered" evidence="1">
    <location>
        <begin position="29"/>
        <end position="48"/>
    </location>
</feature>
<evidence type="ECO:0000313" key="3">
    <source>
        <dbReference type="Proteomes" id="UP000011560"/>
    </source>
</evidence>